<dbReference type="AlphaFoldDB" id="A0A812VR92"/>
<dbReference type="OrthoDB" id="10482876at2759"/>
<name>A0A812VR92_9DINO</name>
<proteinExistence type="predicted"/>
<evidence type="ECO:0000313" key="2">
    <source>
        <dbReference type="Proteomes" id="UP000601435"/>
    </source>
</evidence>
<dbReference type="Proteomes" id="UP000601435">
    <property type="component" value="Unassembled WGS sequence"/>
</dbReference>
<sequence length="172" mass="20014">MGMRRKNLRLKRRVVCGLGEPRKAPSPFRKIHLMLKRCPQATHSSLHYRRTPRSYREDQDQKSCPANLRRAMLLQWLFVHCWSDSEVRRSGNTWGSSWWPCAWASRGGVLFRCPVSGRAQHGETLRMALFRYPVRPHCQVCVKTSGSSDQMFSNVHLSSCRLRLSEHHEAVN</sequence>
<protein>
    <submittedName>
        <fullName evidence="1">Uncharacterized protein</fullName>
    </submittedName>
</protein>
<evidence type="ECO:0000313" key="1">
    <source>
        <dbReference type="EMBL" id="CAE7654789.1"/>
    </source>
</evidence>
<reference evidence="1" key="1">
    <citation type="submission" date="2021-02" db="EMBL/GenBank/DDBJ databases">
        <authorList>
            <person name="Dougan E. K."/>
            <person name="Rhodes N."/>
            <person name="Thang M."/>
            <person name="Chan C."/>
        </authorList>
    </citation>
    <scope>NUCLEOTIDE SEQUENCE</scope>
</reference>
<comment type="caution">
    <text evidence="1">The sequence shown here is derived from an EMBL/GenBank/DDBJ whole genome shotgun (WGS) entry which is preliminary data.</text>
</comment>
<organism evidence="1 2">
    <name type="scientific">Symbiodinium necroappetens</name>
    <dbReference type="NCBI Taxonomy" id="1628268"/>
    <lineage>
        <taxon>Eukaryota</taxon>
        <taxon>Sar</taxon>
        <taxon>Alveolata</taxon>
        <taxon>Dinophyceae</taxon>
        <taxon>Suessiales</taxon>
        <taxon>Symbiodiniaceae</taxon>
        <taxon>Symbiodinium</taxon>
    </lineage>
</organism>
<keyword evidence="2" id="KW-1185">Reference proteome</keyword>
<accession>A0A812VR92</accession>
<gene>
    <name evidence="1" type="ORF">SNEC2469_LOCUS18525</name>
</gene>
<dbReference type="EMBL" id="CAJNJA010031246">
    <property type="protein sequence ID" value="CAE7654789.1"/>
    <property type="molecule type" value="Genomic_DNA"/>
</dbReference>